<reference evidence="1" key="1">
    <citation type="submission" date="2018-02" db="EMBL/GenBank/DDBJ databases">
        <title>Rhizophora mucronata_Transcriptome.</title>
        <authorList>
            <person name="Meera S.P."/>
            <person name="Sreeshan A."/>
            <person name="Augustine A."/>
        </authorList>
    </citation>
    <scope>NUCLEOTIDE SEQUENCE</scope>
    <source>
        <tissue evidence="1">Leaf</tissue>
    </source>
</reference>
<protein>
    <submittedName>
        <fullName evidence="1">Uncharacterized protein</fullName>
    </submittedName>
</protein>
<sequence>MCSYLEKASFLHNVFVYYAILPRSCLFCIHDVDARLEV</sequence>
<proteinExistence type="predicted"/>
<name>A0A2P2NMI2_RHIMU</name>
<dbReference type="AlphaFoldDB" id="A0A2P2NMI2"/>
<accession>A0A2P2NMI2</accession>
<organism evidence="1">
    <name type="scientific">Rhizophora mucronata</name>
    <name type="common">Asiatic mangrove</name>
    <dbReference type="NCBI Taxonomy" id="61149"/>
    <lineage>
        <taxon>Eukaryota</taxon>
        <taxon>Viridiplantae</taxon>
        <taxon>Streptophyta</taxon>
        <taxon>Embryophyta</taxon>
        <taxon>Tracheophyta</taxon>
        <taxon>Spermatophyta</taxon>
        <taxon>Magnoliopsida</taxon>
        <taxon>eudicotyledons</taxon>
        <taxon>Gunneridae</taxon>
        <taxon>Pentapetalae</taxon>
        <taxon>rosids</taxon>
        <taxon>fabids</taxon>
        <taxon>Malpighiales</taxon>
        <taxon>Rhizophoraceae</taxon>
        <taxon>Rhizophora</taxon>
    </lineage>
</organism>
<dbReference type="EMBL" id="GGEC01063146">
    <property type="protein sequence ID" value="MBX43630.1"/>
    <property type="molecule type" value="Transcribed_RNA"/>
</dbReference>
<evidence type="ECO:0000313" key="1">
    <source>
        <dbReference type="EMBL" id="MBX43630.1"/>
    </source>
</evidence>